<evidence type="ECO:0000313" key="9">
    <source>
        <dbReference type="Proteomes" id="UP001150569"/>
    </source>
</evidence>
<dbReference type="GO" id="GO:0102559">
    <property type="term" value="F:peptide chain release factor N(5)-glutamine methyltransferase activity"/>
    <property type="evidence" value="ECO:0007669"/>
    <property type="project" value="UniProtKB-EC"/>
</dbReference>
<dbReference type="AlphaFoldDB" id="A0A9W8AHV2"/>
<dbReference type="GO" id="GO:0032259">
    <property type="term" value="P:methylation"/>
    <property type="evidence" value="ECO:0007669"/>
    <property type="project" value="UniProtKB-KW"/>
</dbReference>
<proteinExistence type="inferred from homology"/>
<evidence type="ECO:0000313" key="8">
    <source>
        <dbReference type="EMBL" id="KAJ1926838.1"/>
    </source>
</evidence>
<gene>
    <name evidence="8" type="primary">MTQ2_1</name>
    <name evidence="8" type="ORF">IWQ60_003467</name>
</gene>
<comment type="similarity">
    <text evidence="2">Belongs to the eukaryotic/archaeal PrmC-related family.</text>
</comment>
<organism evidence="8 9">
    <name type="scientific">Tieghemiomyces parasiticus</name>
    <dbReference type="NCBI Taxonomy" id="78921"/>
    <lineage>
        <taxon>Eukaryota</taxon>
        <taxon>Fungi</taxon>
        <taxon>Fungi incertae sedis</taxon>
        <taxon>Zoopagomycota</taxon>
        <taxon>Kickxellomycotina</taxon>
        <taxon>Dimargaritomycetes</taxon>
        <taxon>Dimargaritales</taxon>
        <taxon>Dimargaritaceae</taxon>
        <taxon>Tieghemiomyces</taxon>
    </lineage>
</organism>
<dbReference type="EC" id="2.1.1.297" evidence="8"/>
<evidence type="ECO:0000256" key="6">
    <source>
        <dbReference type="ARBA" id="ARBA00023242"/>
    </source>
</evidence>
<dbReference type="GO" id="GO:0005634">
    <property type="term" value="C:nucleus"/>
    <property type="evidence" value="ECO:0007669"/>
    <property type="project" value="UniProtKB-SubCell"/>
</dbReference>
<dbReference type="InterPro" id="IPR029063">
    <property type="entry name" value="SAM-dependent_MTases_sf"/>
</dbReference>
<dbReference type="Gene3D" id="3.40.50.150">
    <property type="entry name" value="Vaccinia Virus protein VP39"/>
    <property type="match status" value="1"/>
</dbReference>
<evidence type="ECO:0000256" key="3">
    <source>
        <dbReference type="ARBA" id="ARBA00022603"/>
    </source>
</evidence>
<dbReference type="GO" id="GO:0003676">
    <property type="term" value="F:nucleic acid binding"/>
    <property type="evidence" value="ECO:0007669"/>
    <property type="project" value="InterPro"/>
</dbReference>
<dbReference type="OrthoDB" id="406152at2759"/>
<accession>A0A9W8AHV2</accession>
<comment type="subcellular location">
    <subcellularLocation>
        <location evidence="1">Nucleus</location>
    </subcellularLocation>
</comment>
<evidence type="ECO:0000256" key="2">
    <source>
        <dbReference type="ARBA" id="ARBA00006149"/>
    </source>
</evidence>
<dbReference type="SUPFAM" id="SSF53335">
    <property type="entry name" value="S-adenosyl-L-methionine-dependent methyltransferases"/>
    <property type="match status" value="1"/>
</dbReference>
<evidence type="ECO:0000256" key="1">
    <source>
        <dbReference type="ARBA" id="ARBA00004123"/>
    </source>
</evidence>
<sequence length="238" mass="25880">MQSTSSPTAPHLPTPNLSHLSSGQDYANVYEPAEDSFLLLDALEADQSLLLETVRPQLCLEVGSGSGVVSTFLAGQVLRTDSPPTDYNSTATLYVATDINPDAARATRKTWLQNGLPDHSLQLVNTRFTEGFHPRFCGTFDVVVFNPPYVVTDPAEVGSHSIAAAWAGGIDGREVIDQFLPMIPTLLSPRGVCYLVLIAQNRPDEVVSIMETHGLRGEIVARRKAGIEYLSIARFSWP</sequence>
<name>A0A9W8AHV2_9FUNG</name>
<keyword evidence="6" id="KW-0539">Nucleus</keyword>
<dbReference type="Proteomes" id="UP001150569">
    <property type="component" value="Unassembled WGS sequence"/>
</dbReference>
<dbReference type="InterPro" id="IPR002052">
    <property type="entry name" value="DNA_methylase_N6_adenine_CS"/>
</dbReference>
<protein>
    <submittedName>
        <fullName evidence="8">S-adenosylmethionine-dependent methyltransferase</fullName>
        <ecNumber evidence="8">2.1.1.297</ecNumber>
    </submittedName>
</protein>
<dbReference type="NCBIfam" id="TIGR00537">
    <property type="entry name" value="hemK_rel_arch"/>
    <property type="match status" value="1"/>
</dbReference>
<feature type="region of interest" description="Disordered" evidence="7">
    <location>
        <begin position="1"/>
        <end position="20"/>
    </location>
</feature>
<dbReference type="PROSITE" id="PS00092">
    <property type="entry name" value="N6_MTASE"/>
    <property type="match status" value="1"/>
</dbReference>
<dbReference type="FunFam" id="3.40.50.150:FF:000077">
    <property type="entry name" value="HemK methyltransferase family member 2"/>
    <property type="match status" value="1"/>
</dbReference>
<dbReference type="PANTHER" id="PTHR45875">
    <property type="entry name" value="METHYLTRANSFERASE N6AMT1"/>
    <property type="match status" value="1"/>
</dbReference>
<dbReference type="InterPro" id="IPR052190">
    <property type="entry name" value="Euk-Arch_PrmC-MTase"/>
</dbReference>
<dbReference type="PANTHER" id="PTHR45875:SF1">
    <property type="entry name" value="METHYLTRANSFERASE N6AMT1"/>
    <property type="match status" value="1"/>
</dbReference>
<dbReference type="EMBL" id="JANBPT010000148">
    <property type="protein sequence ID" value="KAJ1926838.1"/>
    <property type="molecule type" value="Genomic_DNA"/>
</dbReference>
<dbReference type="InterPro" id="IPR004557">
    <property type="entry name" value="PrmC-related"/>
</dbReference>
<evidence type="ECO:0000256" key="5">
    <source>
        <dbReference type="ARBA" id="ARBA00022691"/>
    </source>
</evidence>
<dbReference type="GO" id="GO:0035657">
    <property type="term" value="C:eRF1 methyltransferase complex"/>
    <property type="evidence" value="ECO:0007669"/>
    <property type="project" value="TreeGrafter"/>
</dbReference>
<dbReference type="CDD" id="cd02440">
    <property type="entry name" value="AdoMet_MTases"/>
    <property type="match status" value="1"/>
</dbReference>
<keyword evidence="4 8" id="KW-0808">Transferase</keyword>
<evidence type="ECO:0000256" key="4">
    <source>
        <dbReference type="ARBA" id="ARBA00022679"/>
    </source>
</evidence>
<keyword evidence="5" id="KW-0949">S-adenosyl-L-methionine</keyword>
<evidence type="ECO:0000256" key="7">
    <source>
        <dbReference type="SAM" id="MobiDB-lite"/>
    </source>
</evidence>
<reference evidence="8" key="1">
    <citation type="submission" date="2022-07" db="EMBL/GenBank/DDBJ databases">
        <title>Phylogenomic reconstructions and comparative analyses of Kickxellomycotina fungi.</title>
        <authorList>
            <person name="Reynolds N.K."/>
            <person name="Stajich J.E."/>
            <person name="Barry K."/>
            <person name="Grigoriev I.V."/>
            <person name="Crous P."/>
            <person name="Smith M.E."/>
        </authorList>
    </citation>
    <scope>NUCLEOTIDE SEQUENCE</scope>
    <source>
        <strain evidence="8">RSA 861</strain>
    </source>
</reference>
<keyword evidence="9" id="KW-1185">Reference proteome</keyword>
<keyword evidence="3 8" id="KW-0489">Methyltransferase</keyword>
<comment type="caution">
    <text evidence="8">The sequence shown here is derived from an EMBL/GenBank/DDBJ whole genome shotgun (WGS) entry which is preliminary data.</text>
</comment>